<feature type="compositionally biased region" description="Low complexity" evidence="1">
    <location>
        <begin position="312"/>
        <end position="321"/>
    </location>
</feature>
<evidence type="ECO:0000313" key="2">
    <source>
        <dbReference type="EMBL" id="KAG2498208.1"/>
    </source>
</evidence>
<sequence>MDFGDMLTGLCAQARKTVYNALADKYSSVDVTNARLACASLRDLVDEEVPELRFRLGGTGLKPDELASLCKQGRWLMRWPSARKIVIAVHDDEGSDIDMGNDPAEGPTINPDPSPAEGTNELGYDVVSAGLVAQMEGLQELSIEGMVYTFSEGESRDTDFDELLSSVEALLPPSRAPATQLRGLSTSLVAPAGEGMPRFGPKFLDLVSRCEETCLEELELEVCSEEPRASAAAVVEAVERLGMPRALRWRWWWAPRRGETIRVALRPPAGNAPTGPPAPSVGLGSGGSPIDATGVVQLAIQRMLMSYAPTGSPSGPEAAADSPPPAASPSAPSHMLLTGPAIAKLVGTNAGVDFLMEEITATLVAACTPAASGAACSQQQAPAAAPAAVEAEAGKGRQEERGAMDVLRYRELPWAQTHVIELSCGSEAAAAALQRLGVPFLKQHMSAAAAQAAAAAVHEEIQSAAALRGAAAALQEAAAAGGVEVVPCRLDVTQAIAETLEALWAGEEPGAPGLGVDGLERLRWLLDVWAELLHLVPHPEAAGFSHTRPSPWRWWMRDFPGGMRVRRLGLAWA</sequence>
<accession>A0A836C3V2</accession>
<keyword evidence="3" id="KW-1185">Reference proteome</keyword>
<protein>
    <submittedName>
        <fullName evidence="2">Uncharacterized protein</fullName>
    </submittedName>
</protein>
<feature type="region of interest" description="Disordered" evidence="1">
    <location>
        <begin position="266"/>
        <end position="286"/>
    </location>
</feature>
<organism evidence="2 3">
    <name type="scientific">Edaphochlamys debaryana</name>
    <dbReference type="NCBI Taxonomy" id="47281"/>
    <lineage>
        <taxon>Eukaryota</taxon>
        <taxon>Viridiplantae</taxon>
        <taxon>Chlorophyta</taxon>
        <taxon>core chlorophytes</taxon>
        <taxon>Chlorophyceae</taxon>
        <taxon>CS clade</taxon>
        <taxon>Chlamydomonadales</taxon>
        <taxon>Chlamydomonadales incertae sedis</taxon>
        <taxon>Edaphochlamys</taxon>
    </lineage>
</organism>
<reference evidence="2" key="1">
    <citation type="journal article" date="2020" name="bioRxiv">
        <title>Comparative genomics of Chlamydomonas.</title>
        <authorList>
            <person name="Craig R.J."/>
            <person name="Hasan A.R."/>
            <person name="Ness R.W."/>
            <person name="Keightley P.D."/>
        </authorList>
    </citation>
    <scope>NUCLEOTIDE SEQUENCE</scope>
    <source>
        <strain evidence="2">CCAP 11/70</strain>
    </source>
</reference>
<name>A0A836C3V2_9CHLO</name>
<dbReference type="Proteomes" id="UP000612055">
    <property type="component" value="Unassembled WGS sequence"/>
</dbReference>
<evidence type="ECO:0000313" key="3">
    <source>
        <dbReference type="Proteomes" id="UP000612055"/>
    </source>
</evidence>
<dbReference type="AlphaFoldDB" id="A0A836C3V2"/>
<gene>
    <name evidence="2" type="ORF">HYH03_003960</name>
</gene>
<comment type="caution">
    <text evidence="2">The sequence shown here is derived from an EMBL/GenBank/DDBJ whole genome shotgun (WGS) entry which is preliminary data.</text>
</comment>
<feature type="region of interest" description="Disordered" evidence="1">
    <location>
        <begin position="94"/>
        <end position="116"/>
    </location>
</feature>
<proteinExistence type="predicted"/>
<feature type="region of interest" description="Disordered" evidence="1">
    <location>
        <begin position="307"/>
        <end position="333"/>
    </location>
</feature>
<dbReference type="EMBL" id="JAEHOE010000011">
    <property type="protein sequence ID" value="KAG2498208.1"/>
    <property type="molecule type" value="Genomic_DNA"/>
</dbReference>
<evidence type="ECO:0000256" key="1">
    <source>
        <dbReference type="SAM" id="MobiDB-lite"/>
    </source>
</evidence>